<dbReference type="SUPFAM" id="SSF47473">
    <property type="entry name" value="EF-hand"/>
    <property type="match status" value="1"/>
</dbReference>
<proteinExistence type="predicted"/>
<evidence type="ECO:0000313" key="4">
    <source>
        <dbReference type="Proteomes" id="UP000653454"/>
    </source>
</evidence>
<name>A0A8S4EXA9_PLUXY</name>
<keyword evidence="4" id="KW-1185">Reference proteome</keyword>
<dbReference type="EMBL" id="CAJHNJ030000023">
    <property type="protein sequence ID" value="CAG9120314.1"/>
    <property type="molecule type" value="Genomic_DNA"/>
</dbReference>
<reference evidence="3" key="1">
    <citation type="submission" date="2020-11" db="EMBL/GenBank/DDBJ databases">
        <authorList>
            <person name="Whiteford S."/>
        </authorList>
    </citation>
    <scope>NUCLEOTIDE SEQUENCE</scope>
</reference>
<dbReference type="Proteomes" id="UP000653454">
    <property type="component" value="Unassembled WGS sequence"/>
</dbReference>
<accession>A0A8S4EXA9</accession>
<gene>
    <name evidence="3" type="ORF">PLXY2_LOCUS7124</name>
</gene>
<dbReference type="PROSITE" id="PS50222">
    <property type="entry name" value="EF_HAND_2"/>
    <property type="match status" value="1"/>
</dbReference>
<organism evidence="3 4">
    <name type="scientific">Plutella xylostella</name>
    <name type="common">Diamondback moth</name>
    <name type="synonym">Plutella maculipennis</name>
    <dbReference type="NCBI Taxonomy" id="51655"/>
    <lineage>
        <taxon>Eukaryota</taxon>
        <taxon>Metazoa</taxon>
        <taxon>Ecdysozoa</taxon>
        <taxon>Arthropoda</taxon>
        <taxon>Hexapoda</taxon>
        <taxon>Insecta</taxon>
        <taxon>Pterygota</taxon>
        <taxon>Neoptera</taxon>
        <taxon>Endopterygota</taxon>
        <taxon>Lepidoptera</taxon>
        <taxon>Glossata</taxon>
        <taxon>Ditrysia</taxon>
        <taxon>Yponomeutoidea</taxon>
        <taxon>Plutellidae</taxon>
        <taxon>Plutella</taxon>
    </lineage>
</organism>
<dbReference type="Gene3D" id="1.10.238.10">
    <property type="entry name" value="EF-hand"/>
    <property type="match status" value="2"/>
</dbReference>
<evidence type="ECO:0000256" key="1">
    <source>
        <dbReference type="ARBA" id="ARBA00022837"/>
    </source>
</evidence>
<dbReference type="PROSITE" id="PS00018">
    <property type="entry name" value="EF_HAND_1"/>
    <property type="match status" value="2"/>
</dbReference>
<comment type="caution">
    <text evidence="3">The sequence shown here is derived from an EMBL/GenBank/DDBJ whole genome shotgun (WGS) entry which is preliminary data.</text>
</comment>
<dbReference type="InterPro" id="IPR011992">
    <property type="entry name" value="EF-hand-dom_pair"/>
</dbReference>
<dbReference type="InterPro" id="IPR002048">
    <property type="entry name" value="EF_hand_dom"/>
</dbReference>
<keyword evidence="1" id="KW-0106">Calcium</keyword>
<evidence type="ECO:0000313" key="3">
    <source>
        <dbReference type="EMBL" id="CAG9120314.1"/>
    </source>
</evidence>
<dbReference type="Pfam" id="PF13202">
    <property type="entry name" value="EF-hand_5"/>
    <property type="match status" value="1"/>
</dbReference>
<protein>
    <submittedName>
        <fullName evidence="3">(diamondback moth) hypothetical protein</fullName>
    </submittedName>
</protein>
<dbReference type="AlphaFoldDB" id="A0A8S4EXA9"/>
<sequence length="89" mass="10492">MCFSGKHDKDHAAYTDKQLEDLMEYALVHTDVNNDGYVDYYEFTYSIPDTEATGTVYRDVDLEVLVEEMLKRRDTNNDGYIDYAEFKRD</sequence>
<evidence type="ECO:0000259" key="2">
    <source>
        <dbReference type="PROSITE" id="PS50222"/>
    </source>
</evidence>
<dbReference type="GO" id="GO:0005509">
    <property type="term" value="F:calcium ion binding"/>
    <property type="evidence" value="ECO:0007669"/>
    <property type="project" value="InterPro"/>
</dbReference>
<dbReference type="InterPro" id="IPR018247">
    <property type="entry name" value="EF_Hand_1_Ca_BS"/>
</dbReference>
<feature type="domain" description="EF-hand" evidence="2">
    <location>
        <begin position="61"/>
        <end position="89"/>
    </location>
</feature>